<dbReference type="GO" id="GO:0035721">
    <property type="term" value="P:intraciliary retrograde transport"/>
    <property type="evidence" value="ECO:0007669"/>
    <property type="project" value="TreeGrafter"/>
</dbReference>
<dbReference type="Pfam" id="PF24797">
    <property type="entry name" value="Beta-prop_WDR35_TULP_N"/>
    <property type="match status" value="1"/>
</dbReference>
<dbReference type="InterPro" id="IPR017233">
    <property type="entry name" value="WDR35"/>
</dbReference>
<dbReference type="InterPro" id="IPR056158">
    <property type="entry name" value="Beta-prop_IFT121_2nd"/>
</dbReference>
<dbReference type="EMBL" id="JARPUR010000008">
    <property type="protein sequence ID" value="KAK4871788.1"/>
    <property type="molecule type" value="Genomic_DNA"/>
</dbReference>
<dbReference type="Gene3D" id="2.130.10.10">
    <property type="entry name" value="YVTN repeat-like/Quinoprotein amine dehydrogenase"/>
    <property type="match status" value="2"/>
</dbReference>
<feature type="domain" description="IFT121 second beta-propeller" evidence="12">
    <location>
        <begin position="328"/>
        <end position="639"/>
    </location>
</feature>
<dbReference type="SMART" id="SM00320">
    <property type="entry name" value="WD40"/>
    <property type="match status" value="5"/>
</dbReference>
<dbReference type="Pfam" id="PF23390">
    <property type="entry name" value="Beta-prop_WDR35_2nd"/>
    <property type="match status" value="1"/>
</dbReference>
<dbReference type="Pfam" id="PF25170">
    <property type="entry name" value="TPR_WDR35"/>
    <property type="match status" value="1"/>
</dbReference>
<reference evidence="16" key="1">
    <citation type="submission" date="2023-01" db="EMBL/GenBank/DDBJ databases">
        <title>Key to firefly adult light organ development and bioluminescence: homeobox transcription factors regulate luciferase expression and transportation to peroxisome.</title>
        <authorList>
            <person name="Fu X."/>
        </authorList>
    </citation>
    <scope>NUCLEOTIDE SEQUENCE [LARGE SCALE GENOMIC DNA]</scope>
</reference>
<evidence type="ECO:0000259" key="12">
    <source>
        <dbReference type="Pfam" id="PF23390"/>
    </source>
</evidence>
<evidence type="ECO:0000256" key="9">
    <source>
        <dbReference type="PROSITE-ProRule" id="PRU00221"/>
    </source>
</evidence>
<dbReference type="Gene3D" id="1.25.40.470">
    <property type="match status" value="1"/>
</dbReference>
<evidence type="ECO:0000256" key="6">
    <source>
        <dbReference type="ARBA" id="ARBA00023069"/>
    </source>
</evidence>
<gene>
    <name evidence="15" type="ORF">RN001_015912</name>
</gene>
<dbReference type="InterPro" id="IPR056170">
    <property type="entry name" value="Znf_IFT121-like"/>
</dbReference>
<evidence type="ECO:0000256" key="1">
    <source>
        <dbReference type="ARBA" id="ARBA00004120"/>
    </source>
</evidence>
<evidence type="ECO:0000259" key="14">
    <source>
        <dbReference type="Pfam" id="PF25768"/>
    </source>
</evidence>
<proteinExistence type="predicted"/>
<dbReference type="GO" id="GO:0061512">
    <property type="term" value="P:protein localization to cilium"/>
    <property type="evidence" value="ECO:0007669"/>
    <property type="project" value="TreeGrafter"/>
</dbReference>
<dbReference type="InterPro" id="IPR001680">
    <property type="entry name" value="WD40_rpt"/>
</dbReference>
<protein>
    <recommendedName>
        <fullName evidence="17">WD repeat-containing protein 55 homolog</fullName>
    </recommendedName>
</protein>
<feature type="domain" description="IFT121-like TPR repeats" evidence="14">
    <location>
        <begin position="972"/>
        <end position="1070"/>
    </location>
</feature>
<evidence type="ECO:0000313" key="16">
    <source>
        <dbReference type="Proteomes" id="UP001353858"/>
    </source>
</evidence>
<dbReference type="PIRSF" id="PIRSF037536">
    <property type="entry name" value="WD_repeat_p35"/>
    <property type="match status" value="1"/>
</dbReference>
<dbReference type="InterPro" id="IPR056157">
    <property type="entry name" value="TPR_IFT80_172_dom"/>
</dbReference>
<dbReference type="Pfam" id="PF23145">
    <property type="entry name" value="Zf_2nd_IFT121"/>
    <property type="match status" value="1"/>
</dbReference>
<keyword evidence="7" id="KW-0206">Cytoskeleton</keyword>
<dbReference type="Pfam" id="PF23387">
    <property type="entry name" value="TPR_IFT80_172"/>
    <property type="match status" value="1"/>
</dbReference>
<keyword evidence="16" id="KW-1185">Reference proteome</keyword>
<feature type="domain" description="IFT121-like zinc finger" evidence="10">
    <location>
        <begin position="1102"/>
        <end position="1144"/>
    </location>
</feature>
<dbReference type="AlphaFoldDB" id="A0AAN7QAX6"/>
<organism evidence="15 16">
    <name type="scientific">Aquatica leii</name>
    <dbReference type="NCBI Taxonomy" id="1421715"/>
    <lineage>
        <taxon>Eukaryota</taxon>
        <taxon>Metazoa</taxon>
        <taxon>Ecdysozoa</taxon>
        <taxon>Arthropoda</taxon>
        <taxon>Hexapoda</taxon>
        <taxon>Insecta</taxon>
        <taxon>Pterygota</taxon>
        <taxon>Neoptera</taxon>
        <taxon>Endopterygota</taxon>
        <taxon>Coleoptera</taxon>
        <taxon>Polyphaga</taxon>
        <taxon>Elateriformia</taxon>
        <taxon>Elateroidea</taxon>
        <taxon>Lampyridae</taxon>
        <taxon>Luciolinae</taxon>
        <taxon>Aquatica</taxon>
    </lineage>
</organism>
<evidence type="ECO:0000313" key="15">
    <source>
        <dbReference type="EMBL" id="KAK4871788.1"/>
    </source>
</evidence>
<keyword evidence="3 9" id="KW-0853">WD repeat</keyword>
<evidence type="ECO:0000256" key="3">
    <source>
        <dbReference type="ARBA" id="ARBA00022574"/>
    </source>
</evidence>
<keyword evidence="4" id="KW-0677">Repeat</keyword>
<dbReference type="Proteomes" id="UP001353858">
    <property type="component" value="Unassembled WGS sequence"/>
</dbReference>
<dbReference type="PANTHER" id="PTHR12764">
    <property type="entry name" value="WD REPEAT DOMAIN-RELATED"/>
    <property type="match status" value="1"/>
</dbReference>
<accession>A0AAN7QAX6</accession>
<keyword evidence="6" id="KW-0969">Cilium</keyword>
<dbReference type="SUPFAM" id="SSF50978">
    <property type="entry name" value="WD40 repeat-like"/>
    <property type="match status" value="2"/>
</dbReference>
<feature type="domain" description="IFT121/TULP4 N-terminal" evidence="13">
    <location>
        <begin position="1"/>
        <end position="323"/>
    </location>
</feature>
<evidence type="ECO:0000259" key="13">
    <source>
        <dbReference type="Pfam" id="PF24797"/>
    </source>
</evidence>
<name>A0AAN7QAX6_9COLE</name>
<dbReference type="InterPro" id="IPR015943">
    <property type="entry name" value="WD40/YVTN_repeat-like_dom_sf"/>
</dbReference>
<evidence type="ECO:0000259" key="11">
    <source>
        <dbReference type="Pfam" id="PF23387"/>
    </source>
</evidence>
<evidence type="ECO:0008006" key="17">
    <source>
        <dbReference type="Google" id="ProtNLM"/>
    </source>
</evidence>
<dbReference type="Pfam" id="PF25768">
    <property type="entry name" value="TPR_IFT121"/>
    <property type="match status" value="1"/>
</dbReference>
<dbReference type="GO" id="GO:1905515">
    <property type="term" value="P:non-motile cilium assembly"/>
    <property type="evidence" value="ECO:0007669"/>
    <property type="project" value="TreeGrafter"/>
</dbReference>
<sequence length="1147" mass="130657">MYIYLSKKIAIPNNIKVASVAWNKDDGFIAVGGDNGFLKLLKLDSGITEEKINYTLDGHTETIQVITWNDKYRKLTTSDRSGMIIVWMLYKGSWYEEMINNRKKSVVVDMTWNGDGTKICIAYEDGGIIVGSVGGSRIWGKDLKGVVLSKVQWSPDSKLLLFGLANGQIQIYDSSGLLVGNIDVRCLNSMKIRVDVKIVGLDWYNGQNGYLYAPSPILAICCENGYLQLMKSEYDSNVIVVDTKMAASGCFWNHNGSLLAVIGRQQLRDEFKTSNVVQFYSPFGEHLRTLKLPGQQVTCCSWEFGSLRIAFGIDSSVYFANIRPDYKWCYFKNTIVFSSGRLHKLGVCVSFWDTLNNQCHVQYVVALMDLAAFGNHCVLATRLDVDDPMGKFGLSLCNTAGTVVDAKFVDFEIKYVAMNAIYVAAASKTNYFLWQYRTPKTPTVNMKPSSYSIYHADVDPTGASVIVNNYEFPPDTQTSIDPICSIALSDMYLIIGKESGTIRQFVIPHVVIVKTFNLPVRAHKMSINCNSTRLSLIDMTGLLTVLDISESSFHHSDKENTRLERKDVWAMCWATDNPQLLAIMEKTRMYIFKGIYPEEPTTSTLHICSFQNLEIQGVMLDEIIETPEKPLKEHLHKLEVKSLRDTRQLLEKVGIKEASEFIKDNPHPRLWNLLGEAALRELDLNVAEIAFIRSEDYAGVKFVKKLQNTTKRDVKKGMVAAYFKNFEEAEKLFNESDRVDLTLHLRKTLGDWFRVIRLVKYGYYSTEGILKTAYNKTGDYFAHMNNWTAAKEYYELAKNKKELVKACFHIEDFETLRLLVDALDSSDPVLGDIAKGFAIEGDYFSSIKAYLKMQDLKAALTVSVNYHQWEQTIYIAKKHRVKEVAEIFMAYSDRLVNQGKLNRALELTVHARYWLSAAKYAIKLAKQESKIRKPINIKRIFVCAANFVELFKKDPHGDEIVDAVADVKLIENGWEGALAYHLFILAQHQLFVRQIHSALCTLYRLQNYRSYITPEKIYSMLALTAYFDRLFNLCSKMFVRLGTLSSVSEERKAEYDTLAFKLFSAHSPTDTKHKRNIVDCFNCQSAIHDWEFTCPCCNIDFPVCTASGRSIISEDTRKKTCSNCHHTVIEKYLGYRRNCPLCHSCLY</sequence>
<keyword evidence="5" id="KW-0970">Cilium biogenesis/degradation</keyword>
<dbReference type="PANTHER" id="PTHR12764:SF5">
    <property type="entry name" value="LD29485P"/>
    <property type="match status" value="1"/>
</dbReference>
<dbReference type="InterPro" id="IPR036322">
    <property type="entry name" value="WD40_repeat_dom_sf"/>
</dbReference>
<evidence type="ECO:0000256" key="4">
    <source>
        <dbReference type="ARBA" id="ARBA00022737"/>
    </source>
</evidence>
<evidence type="ECO:0000259" key="10">
    <source>
        <dbReference type="Pfam" id="PF23145"/>
    </source>
</evidence>
<dbReference type="InterPro" id="IPR057979">
    <property type="entry name" value="TPR_IFT121"/>
</dbReference>
<evidence type="ECO:0000256" key="2">
    <source>
        <dbReference type="ARBA" id="ARBA00022490"/>
    </source>
</evidence>
<keyword evidence="8" id="KW-0966">Cell projection</keyword>
<evidence type="ECO:0000256" key="5">
    <source>
        <dbReference type="ARBA" id="ARBA00022794"/>
    </source>
</evidence>
<dbReference type="InterPro" id="IPR057361">
    <property type="entry name" value="TPR_WDR35"/>
</dbReference>
<evidence type="ECO:0000256" key="8">
    <source>
        <dbReference type="ARBA" id="ARBA00023273"/>
    </source>
</evidence>
<dbReference type="InterPro" id="IPR039857">
    <property type="entry name" value="Ift122/121"/>
</dbReference>
<feature type="repeat" description="WD" evidence="9">
    <location>
        <begin position="56"/>
        <end position="87"/>
    </location>
</feature>
<dbReference type="GO" id="GO:0097730">
    <property type="term" value="C:non-motile cilium"/>
    <property type="evidence" value="ECO:0007669"/>
    <property type="project" value="TreeGrafter"/>
</dbReference>
<dbReference type="PROSITE" id="PS50082">
    <property type="entry name" value="WD_REPEATS_2"/>
    <property type="match status" value="1"/>
</dbReference>
<comment type="caution">
    <text evidence="15">The sequence shown here is derived from an EMBL/GenBank/DDBJ whole genome shotgun (WGS) entry which is preliminary data.</text>
</comment>
<keyword evidence="2" id="KW-0963">Cytoplasm</keyword>
<comment type="subcellular location">
    <subcellularLocation>
        <location evidence="1">Cytoplasm</location>
        <location evidence="1">Cytoskeleton</location>
        <location evidence="1">Cilium basal body</location>
    </subcellularLocation>
</comment>
<feature type="domain" description="IFT80/172/WDR35 TPR" evidence="11">
    <location>
        <begin position="670"/>
        <end position="758"/>
    </location>
</feature>
<evidence type="ECO:0000256" key="7">
    <source>
        <dbReference type="ARBA" id="ARBA00023212"/>
    </source>
</evidence>
<dbReference type="GO" id="GO:0030991">
    <property type="term" value="C:intraciliary transport particle A"/>
    <property type="evidence" value="ECO:0007669"/>
    <property type="project" value="TreeGrafter"/>
</dbReference>
<dbReference type="InterPro" id="IPR056159">
    <property type="entry name" value="Beta-prop_IFT121_TULP_N"/>
</dbReference>